<dbReference type="RefSeq" id="WP_006704785.1">
    <property type="nucleotide sequence ID" value="NZ_BLXO01000010.1"/>
</dbReference>
<gene>
    <name evidence="1" type="ORF">RINTU1_34560</name>
</gene>
<dbReference type="Proteomes" id="UP000504714">
    <property type="component" value="Unassembled WGS sequence"/>
</dbReference>
<comment type="caution">
    <text evidence="1">The sequence shown here is derived from an EMBL/GenBank/DDBJ whole genome shotgun (WGS) entry which is preliminary data.</text>
</comment>
<dbReference type="AlphaFoldDB" id="A0A6L2ZS54"/>
<sequence>MNLTFSWRTLVGTLLLITLITLAMTIQSQYQENRQLKRSNQALRIERDAAWAQVTHYEKIVEVFNKIVGATQDAHQKAVRDSSPRIITIRKIITSAHCAHLPVPAAAVNRLRAHADQIPARPARAHPRHVAG</sequence>
<reference evidence="1 2" key="1">
    <citation type="submission" date="2020-06" db="EMBL/GenBank/DDBJ databases">
        <title>The genome sequence of Candidatus Regiella insecticola strain Tut.</title>
        <authorList>
            <person name="Nikoh N."/>
            <person name="Tsuchida T."/>
            <person name="Koga R."/>
            <person name="Oshima K."/>
            <person name="Hattori M."/>
            <person name="Fukatsu T."/>
        </authorList>
    </citation>
    <scope>NUCLEOTIDE SEQUENCE [LARGE SCALE GENOMIC DNA]</scope>
    <source>
        <strain evidence="1 2">Tut</strain>
    </source>
</reference>
<organism evidence="1 2">
    <name type="scientific">Candidatus Regiella insecticola</name>
    <dbReference type="NCBI Taxonomy" id="138073"/>
    <lineage>
        <taxon>Bacteria</taxon>
        <taxon>Pseudomonadati</taxon>
        <taxon>Pseudomonadota</taxon>
        <taxon>Gammaproteobacteria</taxon>
        <taxon>Enterobacterales</taxon>
        <taxon>Enterobacteriaceae</taxon>
        <taxon>aphid secondary symbionts</taxon>
        <taxon>Candidatus Regiella</taxon>
    </lineage>
</organism>
<proteinExistence type="predicted"/>
<evidence type="ECO:0000313" key="1">
    <source>
        <dbReference type="EMBL" id="GFN47402.1"/>
    </source>
</evidence>
<dbReference type="EMBL" id="BLXO01000010">
    <property type="protein sequence ID" value="GFN47402.1"/>
    <property type="molecule type" value="Genomic_DNA"/>
</dbReference>
<name>A0A6L2ZS54_9ENTR</name>
<protein>
    <submittedName>
        <fullName evidence="1">Hypothetical phage protein</fullName>
    </submittedName>
</protein>
<accession>A0A6L2ZS54</accession>
<evidence type="ECO:0000313" key="2">
    <source>
        <dbReference type="Proteomes" id="UP000504714"/>
    </source>
</evidence>